<accession>A0A0B3RPJ8</accession>
<evidence type="ECO:0000313" key="3">
    <source>
        <dbReference type="Proteomes" id="UP000030960"/>
    </source>
</evidence>
<evidence type="ECO:0000259" key="1">
    <source>
        <dbReference type="Pfam" id="PF00144"/>
    </source>
</evidence>
<evidence type="ECO:0000313" key="2">
    <source>
        <dbReference type="EMBL" id="KHQ49737.1"/>
    </source>
</evidence>
<feature type="domain" description="Beta-lactamase-related" evidence="1">
    <location>
        <begin position="4"/>
        <end position="266"/>
    </location>
</feature>
<protein>
    <submittedName>
        <fullName evidence="2">Beta-lactamase</fullName>
    </submittedName>
</protein>
<dbReference type="PANTHER" id="PTHR46825:SF7">
    <property type="entry name" value="D-ALANYL-D-ALANINE CARBOXYPEPTIDASE"/>
    <property type="match status" value="1"/>
</dbReference>
<reference evidence="2 3" key="1">
    <citation type="submission" date="2014-10" db="EMBL/GenBank/DDBJ databases">
        <title>Genome sequence of Ponticoccus sp. strain UMTAT08 isolated from clonal culture of toxic dinoflagellate Alexandrium tamiyavanichii.</title>
        <authorList>
            <person name="Gan H.Y."/>
            <person name="Muhd D.-D."/>
            <person name="Mohd Noor M.E."/>
            <person name="Yeong Y.S."/>
            <person name="Usup G."/>
        </authorList>
    </citation>
    <scope>NUCLEOTIDE SEQUENCE [LARGE SCALE GENOMIC DNA]</scope>
    <source>
        <strain evidence="2 3">UMTAT08</strain>
    </source>
</reference>
<dbReference type="AlphaFoldDB" id="A0A0B3RPJ8"/>
<sequence length="309" mass="33117">MFTRIGSVTKTFTGTLLMQLVESGAVSLDDTIGQYVDDIPNGDRITLRQLANMTSGVQSYTNLDSFQDQLFAQPGRVFSTDELLGLAIPRSPAFEPGERFDYSNSNFVLLGLVIEKVSGKSLAENYQTGIFAPLGIENTFSPGANPDLPDPHPQGYTLQGIVDHPKVATNATNWNPSWSWATGHLVSTVDDLLTFGRALGTGQGLLGTDAQMTRLNAFPKPLGYGIALGCVDGWIGHDGSEPGYTTTLFYDTTSDTTVAVQANSDIFSGDCEDQAVLPDNSTEFTCNSPALRVFSALSDALGHEYAGHD</sequence>
<dbReference type="STRING" id="561184.SAMN05216376_10496"/>
<dbReference type="PANTHER" id="PTHR46825">
    <property type="entry name" value="D-ALANYL-D-ALANINE-CARBOXYPEPTIDASE/ENDOPEPTIDASE AMPH"/>
    <property type="match status" value="1"/>
</dbReference>
<keyword evidence="3" id="KW-1185">Reference proteome</keyword>
<dbReference type="InterPro" id="IPR012338">
    <property type="entry name" value="Beta-lactam/transpept-like"/>
</dbReference>
<name>A0A0B3RPJ8_9RHOB</name>
<dbReference type="PATRIC" id="fig|1515334.3.peg.5723"/>
<organism evidence="2 3">
    <name type="scientific">Mameliella alba</name>
    <dbReference type="NCBI Taxonomy" id="561184"/>
    <lineage>
        <taxon>Bacteria</taxon>
        <taxon>Pseudomonadati</taxon>
        <taxon>Pseudomonadota</taxon>
        <taxon>Alphaproteobacteria</taxon>
        <taxon>Rhodobacterales</taxon>
        <taxon>Roseobacteraceae</taxon>
        <taxon>Mameliella</taxon>
    </lineage>
</organism>
<proteinExistence type="predicted"/>
<gene>
    <name evidence="2" type="ORF">OA50_05733</name>
</gene>
<dbReference type="SUPFAM" id="SSF56601">
    <property type="entry name" value="beta-lactamase/transpeptidase-like"/>
    <property type="match status" value="1"/>
</dbReference>
<dbReference type="Pfam" id="PF00144">
    <property type="entry name" value="Beta-lactamase"/>
    <property type="match status" value="1"/>
</dbReference>
<dbReference type="InterPro" id="IPR001466">
    <property type="entry name" value="Beta-lactam-related"/>
</dbReference>
<dbReference type="Proteomes" id="UP000030960">
    <property type="component" value="Unassembled WGS sequence"/>
</dbReference>
<dbReference type="Gene3D" id="3.40.710.10">
    <property type="entry name" value="DD-peptidase/beta-lactamase superfamily"/>
    <property type="match status" value="1"/>
</dbReference>
<comment type="caution">
    <text evidence="2">The sequence shown here is derived from an EMBL/GenBank/DDBJ whole genome shotgun (WGS) entry which is preliminary data.</text>
</comment>
<dbReference type="EMBL" id="JSUQ01000045">
    <property type="protein sequence ID" value="KHQ49737.1"/>
    <property type="molecule type" value="Genomic_DNA"/>
</dbReference>
<dbReference type="InterPro" id="IPR050491">
    <property type="entry name" value="AmpC-like"/>
</dbReference>